<dbReference type="GeneID" id="93277094"/>
<dbReference type="NCBIfam" id="NF010112">
    <property type="entry name" value="PRK13585.1"/>
    <property type="match status" value="1"/>
</dbReference>
<evidence type="ECO:0000256" key="7">
    <source>
        <dbReference type="ARBA" id="ARBA00022490"/>
    </source>
</evidence>
<evidence type="ECO:0000256" key="12">
    <source>
        <dbReference type="HAMAP-Rule" id="MF_01014"/>
    </source>
</evidence>
<dbReference type="SUPFAM" id="SSF51366">
    <property type="entry name" value="Ribulose-phoshate binding barrel"/>
    <property type="match status" value="1"/>
</dbReference>
<evidence type="ECO:0000313" key="15">
    <source>
        <dbReference type="EMBL" id="SET10476.1"/>
    </source>
</evidence>
<dbReference type="AlphaFoldDB" id="A0A1I0BVH3"/>
<dbReference type="CDD" id="cd04732">
    <property type="entry name" value="HisA"/>
    <property type="match status" value="1"/>
</dbReference>
<feature type="active site" description="Proton donor" evidence="12">
    <location>
        <position position="130"/>
    </location>
</feature>
<dbReference type="Proteomes" id="UP000198508">
    <property type="component" value="Unassembled WGS sequence"/>
</dbReference>
<organism evidence="15 16">
    <name type="scientific">Enterocloster lavalensis</name>
    <dbReference type="NCBI Taxonomy" id="460384"/>
    <lineage>
        <taxon>Bacteria</taxon>
        <taxon>Bacillati</taxon>
        <taxon>Bacillota</taxon>
        <taxon>Clostridia</taxon>
        <taxon>Lachnospirales</taxon>
        <taxon>Lachnospiraceae</taxon>
        <taxon>Enterocloster</taxon>
    </lineage>
</organism>
<dbReference type="NCBIfam" id="TIGR00007">
    <property type="entry name" value="1-(5-phosphoribosyl)-5-[(5-phosphoribosylamino)methylideneamino]imidazole-4-carboxamide isomerase"/>
    <property type="match status" value="1"/>
</dbReference>
<dbReference type="EMBL" id="FOIM01000002">
    <property type="protein sequence ID" value="SET10476.1"/>
    <property type="molecule type" value="Genomic_DNA"/>
</dbReference>
<dbReference type="InterPro" id="IPR011060">
    <property type="entry name" value="RibuloseP-bd_barrel"/>
</dbReference>
<dbReference type="InterPro" id="IPR044524">
    <property type="entry name" value="Isoase_HisA-like"/>
</dbReference>
<keyword evidence="7 12" id="KW-0963">Cytoplasm</keyword>
<evidence type="ECO:0000256" key="9">
    <source>
        <dbReference type="ARBA" id="ARBA00023102"/>
    </source>
</evidence>
<comment type="catalytic activity">
    <reaction evidence="1 12 14">
        <text>1-(5-phospho-beta-D-ribosyl)-5-[(5-phospho-beta-D-ribosylamino)methylideneamino]imidazole-4-carboxamide = 5-[(5-phospho-1-deoxy-D-ribulos-1-ylimino)methylamino]-1-(5-phospho-beta-D-ribosyl)imidazole-4-carboxamide</text>
        <dbReference type="Rhea" id="RHEA:15469"/>
        <dbReference type="ChEBI" id="CHEBI:58435"/>
        <dbReference type="ChEBI" id="CHEBI:58525"/>
        <dbReference type="EC" id="5.3.1.16"/>
    </reaction>
</comment>
<evidence type="ECO:0000256" key="8">
    <source>
        <dbReference type="ARBA" id="ARBA00022605"/>
    </source>
</evidence>
<evidence type="ECO:0000313" key="16">
    <source>
        <dbReference type="Proteomes" id="UP000198508"/>
    </source>
</evidence>
<evidence type="ECO:0000256" key="2">
    <source>
        <dbReference type="ARBA" id="ARBA00004496"/>
    </source>
</evidence>
<evidence type="ECO:0000256" key="1">
    <source>
        <dbReference type="ARBA" id="ARBA00000901"/>
    </source>
</evidence>
<comment type="subcellular location">
    <subcellularLocation>
        <location evidence="2 12 14">Cytoplasm</location>
    </subcellularLocation>
</comment>
<name>A0A1I0BVH3_9FIRM</name>
<dbReference type="FunFam" id="3.20.20.70:FF:000009">
    <property type="entry name" value="1-(5-phosphoribosyl)-5-[(5-phosphoribosylamino)methylideneamino] imidazole-4-carboxamide isomerase"/>
    <property type="match status" value="1"/>
</dbReference>
<dbReference type="Pfam" id="PF00977">
    <property type="entry name" value="His_biosynth"/>
    <property type="match status" value="1"/>
</dbReference>
<dbReference type="GO" id="GO:0005737">
    <property type="term" value="C:cytoplasm"/>
    <property type="evidence" value="ECO:0007669"/>
    <property type="project" value="UniProtKB-SubCell"/>
</dbReference>
<evidence type="ECO:0000256" key="6">
    <source>
        <dbReference type="ARBA" id="ARBA00018464"/>
    </source>
</evidence>
<keyword evidence="8 12" id="KW-0028">Amino-acid biosynthesis</keyword>
<evidence type="ECO:0000256" key="13">
    <source>
        <dbReference type="RuleBase" id="RU003657"/>
    </source>
</evidence>
<dbReference type="HAMAP" id="MF_01014">
    <property type="entry name" value="HisA"/>
    <property type="match status" value="1"/>
</dbReference>
<dbReference type="GO" id="GO:0000162">
    <property type="term" value="P:L-tryptophan biosynthetic process"/>
    <property type="evidence" value="ECO:0007669"/>
    <property type="project" value="TreeGrafter"/>
</dbReference>
<dbReference type="EC" id="5.3.1.16" evidence="5 12"/>
<dbReference type="InterPro" id="IPR023016">
    <property type="entry name" value="HisA/PriA"/>
</dbReference>
<dbReference type="RefSeq" id="WP_092360754.1">
    <property type="nucleotide sequence ID" value="NZ_CABJCG010000001.1"/>
</dbReference>
<protein>
    <recommendedName>
        <fullName evidence="6 12">1-(5-phosphoribosyl)-5-[(5-phosphoribosylamino)methylideneamino] imidazole-4-carboxamide isomerase</fullName>
        <ecNumber evidence="5 12">5.3.1.16</ecNumber>
    </recommendedName>
    <alternativeName>
        <fullName evidence="11 12">Phosphoribosylformimino-5-aminoimidazole carboxamide ribotide isomerase</fullName>
    </alternativeName>
</protein>
<dbReference type="GO" id="GO:0000105">
    <property type="term" value="P:L-histidine biosynthetic process"/>
    <property type="evidence" value="ECO:0007669"/>
    <property type="project" value="UniProtKB-UniRule"/>
</dbReference>
<evidence type="ECO:0000256" key="11">
    <source>
        <dbReference type="ARBA" id="ARBA00030547"/>
    </source>
</evidence>
<comment type="pathway">
    <text evidence="3 12 14">Amino-acid biosynthesis; L-histidine biosynthesis; L-histidine from 5-phospho-alpha-D-ribose 1-diphosphate: step 4/9.</text>
</comment>
<proteinExistence type="inferred from homology"/>
<comment type="similarity">
    <text evidence="4 12 13">Belongs to the HisA/HisF family.</text>
</comment>
<dbReference type="STRING" id="460384.SAMN05216313_102131"/>
<keyword evidence="9 12" id="KW-0368">Histidine biosynthesis</keyword>
<dbReference type="UniPathway" id="UPA00031">
    <property type="reaction ID" value="UER00009"/>
</dbReference>
<dbReference type="InterPro" id="IPR006062">
    <property type="entry name" value="His_biosynth"/>
</dbReference>
<reference evidence="16" key="1">
    <citation type="submission" date="2016-10" db="EMBL/GenBank/DDBJ databases">
        <authorList>
            <person name="Varghese N."/>
            <person name="Submissions S."/>
        </authorList>
    </citation>
    <scope>NUCLEOTIDE SEQUENCE [LARGE SCALE GENOMIC DNA]</scope>
    <source>
        <strain evidence="16">NLAE-zl-G277</strain>
    </source>
</reference>
<gene>
    <name evidence="12" type="primary">hisA</name>
    <name evidence="15" type="ORF">SAMN05216313_102131</name>
</gene>
<feature type="active site" description="Proton acceptor" evidence="12">
    <location>
        <position position="8"/>
    </location>
</feature>
<evidence type="ECO:0000256" key="14">
    <source>
        <dbReference type="RuleBase" id="RU003658"/>
    </source>
</evidence>
<dbReference type="PANTHER" id="PTHR43090">
    <property type="entry name" value="1-(5-PHOSPHORIBOSYL)-5-[(5-PHOSPHORIBOSYLAMINO)METHYLIDENEAMINO] IMIDAZOLE-4-CARBOXAMIDE ISOMERASE"/>
    <property type="match status" value="1"/>
</dbReference>
<dbReference type="InterPro" id="IPR013785">
    <property type="entry name" value="Aldolase_TIM"/>
</dbReference>
<keyword evidence="10 12" id="KW-0413">Isomerase</keyword>
<dbReference type="InterPro" id="IPR006063">
    <property type="entry name" value="HisA_bact_arch"/>
</dbReference>
<evidence type="ECO:0000256" key="4">
    <source>
        <dbReference type="ARBA" id="ARBA00009667"/>
    </source>
</evidence>
<accession>A0A1I0BVH3</accession>
<dbReference type="PANTHER" id="PTHR43090:SF2">
    <property type="entry name" value="1-(5-PHOSPHORIBOSYL)-5-[(5-PHOSPHORIBOSYLAMINO)METHYLIDENEAMINO] IMIDAZOLE-4-CARBOXAMIDE ISOMERASE"/>
    <property type="match status" value="1"/>
</dbReference>
<keyword evidence="16" id="KW-1185">Reference proteome</keyword>
<dbReference type="GO" id="GO:0003949">
    <property type="term" value="F:1-(5-phosphoribosyl)-5-[(5-phosphoribosylamino)methylideneamino]imidazole-4-carboxamide isomerase activity"/>
    <property type="evidence" value="ECO:0007669"/>
    <property type="project" value="UniProtKB-UniRule"/>
</dbReference>
<evidence type="ECO:0000256" key="3">
    <source>
        <dbReference type="ARBA" id="ARBA00005133"/>
    </source>
</evidence>
<sequence>MQLYPAIDIKGGQCVRLTQGLFDNVKVYSDTPADMARMWRDQGATFLHLVDLDGALAGRSVNEAVIRSIVEAVDIPVEIGGGIRTAEAVRNMLDLGVARVIIGTKAVERPEFMGELVAAFGPERIVAGVDARDGLVAIQGWEELSSVTARELCLKMKELGVLHIVYTDIARDGMLNGPNVEATRELTMDTGLDIIASGGVSSMEDLRRLYDAGIQGAIIGKALYENRVDLREAVRAFQTDRTGNGL</sequence>
<evidence type="ECO:0000256" key="10">
    <source>
        <dbReference type="ARBA" id="ARBA00023235"/>
    </source>
</evidence>
<dbReference type="Gene3D" id="3.20.20.70">
    <property type="entry name" value="Aldolase class I"/>
    <property type="match status" value="1"/>
</dbReference>
<evidence type="ECO:0000256" key="5">
    <source>
        <dbReference type="ARBA" id="ARBA00012550"/>
    </source>
</evidence>